<accession>A0A0K2UVL5</accession>
<keyword evidence="1" id="KW-0472">Membrane</keyword>
<feature type="transmembrane region" description="Helical" evidence="1">
    <location>
        <begin position="12"/>
        <end position="31"/>
    </location>
</feature>
<reference evidence="2" key="1">
    <citation type="submission" date="2014-05" db="EMBL/GenBank/DDBJ databases">
        <authorList>
            <person name="Chronopoulou M."/>
        </authorList>
    </citation>
    <scope>NUCLEOTIDE SEQUENCE</scope>
    <source>
        <tissue evidence="2">Whole organism</tissue>
    </source>
</reference>
<dbReference type="EMBL" id="HACA01024952">
    <property type="protein sequence ID" value="CDW42313.1"/>
    <property type="molecule type" value="Transcribed_RNA"/>
</dbReference>
<evidence type="ECO:0000313" key="2">
    <source>
        <dbReference type="EMBL" id="CDW42313.1"/>
    </source>
</evidence>
<feature type="non-terminal residue" evidence="2">
    <location>
        <position position="1"/>
    </location>
</feature>
<evidence type="ECO:0000256" key="1">
    <source>
        <dbReference type="SAM" id="Phobius"/>
    </source>
</evidence>
<keyword evidence="1" id="KW-0812">Transmembrane</keyword>
<sequence>IYITIIFRRKKILFYGLNNININVGFTLRAFQDLHFDA</sequence>
<name>A0A0K2UVL5_LEPSM</name>
<protein>
    <submittedName>
        <fullName evidence="2">Uncharacterized protein</fullName>
    </submittedName>
</protein>
<keyword evidence="1" id="KW-1133">Transmembrane helix</keyword>
<dbReference type="AlphaFoldDB" id="A0A0K2UVL5"/>
<proteinExistence type="predicted"/>
<organism evidence="2">
    <name type="scientific">Lepeophtheirus salmonis</name>
    <name type="common">Salmon louse</name>
    <name type="synonym">Caligus salmonis</name>
    <dbReference type="NCBI Taxonomy" id="72036"/>
    <lineage>
        <taxon>Eukaryota</taxon>
        <taxon>Metazoa</taxon>
        <taxon>Ecdysozoa</taxon>
        <taxon>Arthropoda</taxon>
        <taxon>Crustacea</taxon>
        <taxon>Multicrustacea</taxon>
        <taxon>Hexanauplia</taxon>
        <taxon>Copepoda</taxon>
        <taxon>Siphonostomatoida</taxon>
        <taxon>Caligidae</taxon>
        <taxon>Lepeophtheirus</taxon>
    </lineage>
</organism>